<dbReference type="EMBL" id="CP136426">
    <property type="protein sequence ID" value="WOC50956.1"/>
    <property type="molecule type" value="Genomic_DNA"/>
</dbReference>
<dbReference type="Proteomes" id="UP001432059">
    <property type="component" value="Chromosome"/>
</dbReference>
<reference evidence="1" key="1">
    <citation type="submission" date="2023-10" db="EMBL/GenBank/DDBJ databases">
        <title>Characterization and whole genome sequencing of a novel strain of Bergeyella porcorum QD2021 isolated from pig.</title>
        <authorList>
            <person name="Liu G."/>
            <person name="Chen C."/>
            <person name="Han X."/>
        </authorList>
    </citation>
    <scope>NUCLEOTIDE SEQUENCE</scope>
    <source>
        <strain evidence="1">QD2021</strain>
    </source>
</reference>
<organism evidence="1 2">
    <name type="scientific">Bergeyella porcorum</name>
    <dbReference type="NCBI Taxonomy" id="1735111"/>
    <lineage>
        <taxon>Bacteria</taxon>
        <taxon>Pseudomonadati</taxon>
        <taxon>Bacteroidota</taxon>
        <taxon>Flavobacteriia</taxon>
        <taxon>Flavobacteriales</taxon>
        <taxon>Weeksellaceae</taxon>
        <taxon>Bergeyella</taxon>
    </lineage>
</organism>
<dbReference type="GO" id="GO:0016874">
    <property type="term" value="F:ligase activity"/>
    <property type="evidence" value="ECO:0007669"/>
    <property type="project" value="UniProtKB-KW"/>
</dbReference>
<evidence type="ECO:0000313" key="2">
    <source>
        <dbReference type="Proteomes" id="UP001432059"/>
    </source>
</evidence>
<evidence type="ECO:0000313" key="1">
    <source>
        <dbReference type="EMBL" id="WOC50956.1"/>
    </source>
</evidence>
<dbReference type="Pfam" id="PF19775">
    <property type="entry name" value="DUF6261"/>
    <property type="match status" value="1"/>
</dbReference>
<dbReference type="RefSeq" id="WP_327984646.1">
    <property type="nucleotide sequence ID" value="NZ_CP136426.1"/>
</dbReference>
<dbReference type="AlphaFoldDB" id="A0AAU0EYW3"/>
<accession>A0AAU0EYW3</accession>
<proteinExistence type="predicted"/>
<keyword evidence="1" id="KW-0436">Ligase</keyword>
<sequence>MATITTIKEFQMKRLNNAEYTQFLSNVEALASKATPAKLGVADTLFSAYKTNVAKLTEIAKHSTASKETQQLETLDQDRDSLVVYILTNIKNERKSPVKARKEAAMALYLVAKPYIGIQIMPNRQETQHIESLYADLSRSENAAHITTLGLTEAVSTLNTTNQEYKKLTADRTEAKLTAPTENIKQVRSITNEQYREITLRAFAQSVALPSEETTAFIASLNILIDETNNAYKQRLAQAKKGS</sequence>
<name>A0AAU0EYW3_9FLAO</name>
<keyword evidence="2" id="KW-1185">Reference proteome</keyword>
<dbReference type="InterPro" id="IPR046228">
    <property type="entry name" value="DUF6261"/>
</dbReference>
<gene>
    <name evidence="1" type="ORF">BPO_0309</name>
</gene>
<protein>
    <submittedName>
        <fullName evidence="1">Conserved Isoleucine--tRNA ligase</fullName>
    </submittedName>
</protein>
<dbReference type="KEGG" id="bpor:BPO_0309"/>